<reference evidence="3" key="1">
    <citation type="submission" date="2020-08" db="EMBL/GenBank/DDBJ databases">
        <title>Winogradskyella ouciana sp. nov., isolated from the hadal seawater of the Mariana Trench.</title>
        <authorList>
            <person name="He X."/>
        </authorList>
    </citation>
    <scope>NUCLEOTIDE SEQUENCE [LARGE SCALE GENOMIC DNA]</scope>
    <source>
        <strain evidence="3">KCTC 52348</strain>
    </source>
</reference>
<organism evidence="3 4">
    <name type="scientific">Winogradskyella flava</name>
    <dbReference type="NCBI Taxonomy" id="1884876"/>
    <lineage>
        <taxon>Bacteria</taxon>
        <taxon>Pseudomonadati</taxon>
        <taxon>Bacteroidota</taxon>
        <taxon>Flavobacteriia</taxon>
        <taxon>Flavobacteriales</taxon>
        <taxon>Flavobacteriaceae</taxon>
        <taxon>Winogradskyella</taxon>
    </lineage>
</organism>
<dbReference type="PANTHER" id="PTHR31157:SF1">
    <property type="entry name" value="SCP DOMAIN-CONTAINING PROTEIN"/>
    <property type="match status" value="1"/>
</dbReference>
<dbReference type="InterPro" id="IPR035940">
    <property type="entry name" value="CAP_sf"/>
</dbReference>
<comment type="caution">
    <text evidence="3">The sequence shown here is derived from an EMBL/GenBank/DDBJ whole genome shotgun (WGS) entry which is preliminary data.</text>
</comment>
<dbReference type="CDD" id="cd05379">
    <property type="entry name" value="CAP_bacterial"/>
    <property type="match status" value="1"/>
</dbReference>
<evidence type="ECO:0000259" key="2">
    <source>
        <dbReference type="Pfam" id="PF00188"/>
    </source>
</evidence>
<dbReference type="RefSeq" id="WP_185790553.1">
    <property type="nucleotide sequence ID" value="NZ_JACLCP010000007.1"/>
</dbReference>
<feature type="domain" description="SCP" evidence="2">
    <location>
        <begin position="51"/>
        <end position="155"/>
    </location>
</feature>
<evidence type="ECO:0000313" key="3">
    <source>
        <dbReference type="EMBL" id="MBC2846847.1"/>
    </source>
</evidence>
<dbReference type="PANTHER" id="PTHR31157">
    <property type="entry name" value="SCP DOMAIN-CONTAINING PROTEIN"/>
    <property type="match status" value="1"/>
</dbReference>
<evidence type="ECO:0000313" key="4">
    <source>
        <dbReference type="Proteomes" id="UP000533900"/>
    </source>
</evidence>
<dbReference type="AlphaFoldDB" id="A0A842J025"/>
<evidence type="ECO:0000256" key="1">
    <source>
        <dbReference type="SAM" id="SignalP"/>
    </source>
</evidence>
<accession>A0A842J025</accession>
<dbReference type="Proteomes" id="UP000533900">
    <property type="component" value="Unassembled WGS sequence"/>
</dbReference>
<gene>
    <name evidence="3" type="ORF">H7F21_17195</name>
</gene>
<sequence>MKFVKLLPLLAIVALLGFTSCSPDSAAEDEISAIEVLAAPQAKQIEIEIMELINAHRINEGLTALNDHNTVKAVAYTHTDYMIEADNVSHDNFFQRKQSLQVNANANIVSENVAYGFSSAESVVNAWLNSPSHRENIEGDYTDFDISAEQNSEGRWYFTNIFIKR</sequence>
<dbReference type="Gene3D" id="3.40.33.10">
    <property type="entry name" value="CAP"/>
    <property type="match status" value="1"/>
</dbReference>
<feature type="signal peptide" evidence="1">
    <location>
        <begin position="1"/>
        <end position="26"/>
    </location>
</feature>
<keyword evidence="4" id="KW-1185">Reference proteome</keyword>
<dbReference type="EMBL" id="JACLCP010000007">
    <property type="protein sequence ID" value="MBC2846847.1"/>
    <property type="molecule type" value="Genomic_DNA"/>
</dbReference>
<dbReference type="PROSITE" id="PS51257">
    <property type="entry name" value="PROKAR_LIPOPROTEIN"/>
    <property type="match status" value="1"/>
</dbReference>
<name>A0A842J025_9FLAO</name>
<dbReference type="SUPFAM" id="SSF55797">
    <property type="entry name" value="PR-1-like"/>
    <property type="match status" value="1"/>
</dbReference>
<feature type="chain" id="PRO_5032491003" evidence="1">
    <location>
        <begin position="27"/>
        <end position="165"/>
    </location>
</feature>
<protein>
    <submittedName>
        <fullName evidence="3">CAP domain-containing protein</fullName>
    </submittedName>
</protein>
<dbReference type="Pfam" id="PF00188">
    <property type="entry name" value="CAP"/>
    <property type="match status" value="1"/>
</dbReference>
<keyword evidence="1" id="KW-0732">Signal</keyword>
<dbReference type="InterPro" id="IPR014044">
    <property type="entry name" value="CAP_dom"/>
</dbReference>
<proteinExistence type="predicted"/>